<feature type="region of interest" description="Disordered" evidence="1">
    <location>
        <begin position="13"/>
        <end position="32"/>
    </location>
</feature>
<dbReference type="RefSeq" id="WP_129826054.1">
    <property type="nucleotide sequence ID" value="NZ_BNDZ01000003.1"/>
</dbReference>
<evidence type="ECO:0000313" key="3">
    <source>
        <dbReference type="Proteomes" id="UP001051844"/>
    </source>
</evidence>
<sequence length="262" mass="29264">MVRKRVEIEYEEGTQLGRSKDGDGASSPNLFIPGAKGVKGQVKIYDIDESEGDSLKGSPSVVYVTDEHRSDSRARERLEPEEIVEALVILIKAAEWAAPRLKRWWNSQARPFVKSTRDRLAQTSKADSQAITPETSNLVESASPEASRELVAALEGYRARMSSVEARERFVAALLARLFSEEQLKTLRNARIEGEDGPLVLNGVMESLTPKQVEDSITLMLEMHPSLLDEETLADIGKALRGGRVEWAPSIEKRTEKKRRYS</sequence>
<feature type="compositionally biased region" description="Polar residues" evidence="1">
    <location>
        <begin position="121"/>
        <end position="140"/>
    </location>
</feature>
<evidence type="ECO:0000313" key="2">
    <source>
        <dbReference type="EMBL" id="GHI44827.1"/>
    </source>
</evidence>
<reference evidence="2" key="1">
    <citation type="submission" date="2022-09" db="EMBL/GenBank/DDBJ databases">
        <title>Whole genome shotgun sequence of Streptomyces albidoflavus NBRC 12854.</title>
        <authorList>
            <person name="Komaki H."/>
            <person name="Tamura T."/>
        </authorList>
    </citation>
    <scope>NUCLEOTIDE SEQUENCE</scope>
    <source>
        <strain evidence="2">NBRC 12854</strain>
    </source>
</reference>
<dbReference type="Proteomes" id="UP001051844">
    <property type="component" value="Unassembled WGS sequence"/>
</dbReference>
<dbReference type="EMBL" id="BNDZ01000003">
    <property type="protein sequence ID" value="GHI44827.1"/>
    <property type="molecule type" value="Genomic_DNA"/>
</dbReference>
<accession>A0AA37BU26</accession>
<gene>
    <name evidence="2" type="ORF">ScoT_10010</name>
</gene>
<name>A0AA37BU26_9ACTN</name>
<evidence type="ECO:0000256" key="1">
    <source>
        <dbReference type="SAM" id="MobiDB-lite"/>
    </source>
</evidence>
<dbReference type="AlphaFoldDB" id="A0AA37BU26"/>
<protein>
    <submittedName>
        <fullName evidence="2">Uncharacterized protein</fullName>
    </submittedName>
</protein>
<proteinExistence type="predicted"/>
<feature type="region of interest" description="Disordered" evidence="1">
    <location>
        <begin position="121"/>
        <end position="143"/>
    </location>
</feature>
<organism evidence="2 3">
    <name type="scientific">Streptomyces albidoflavus</name>
    <dbReference type="NCBI Taxonomy" id="1886"/>
    <lineage>
        <taxon>Bacteria</taxon>
        <taxon>Bacillati</taxon>
        <taxon>Actinomycetota</taxon>
        <taxon>Actinomycetes</taxon>
        <taxon>Kitasatosporales</taxon>
        <taxon>Streptomycetaceae</taxon>
        <taxon>Streptomyces</taxon>
        <taxon>Streptomyces albidoflavus group</taxon>
    </lineage>
</organism>
<comment type="caution">
    <text evidence="2">The sequence shown here is derived from an EMBL/GenBank/DDBJ whole genome shotgun (WGS) entry which is preliminary data.</text>
</comment>